<protein>
    <recommendedName>
        <fullName evidence="5">Coiled-coil domain-containing protein 27</fullName>
    </recommendedName>
</protein>
<keyword evidence="4" id="KW-1185">Reference proteome</keyword>
<organism evidence="3 4">
    <name type="scientific">Mycteria americana</name>
    <name type="common">Wood stork</name>
    <dbReference type="NCBI Taxonomy" id="33587"/>
    <lineage>
        <taxon>Eukaryota</taxon>
        <taxon>Metazoa</taxon>
        <taxon>Chordata</taxon>
        <taxon>Craniata</taxon>
        <taxon>Vertebrata</taxon>
        <taxon>Euteleostomi</taxon>
        <taxon>Archelosauria</taxon>
        <taxon>Archosauria</taxon>
        <taxon>Dinosauria</taxon>
        <taxon>Saurischia</taxon>
        <taxon>Theropoda</taxon>
        <taxon>Coelurosauria</taxon>
        <taxon>Aves</taxon>
        <taxon>Neognathae</taxon>
        <taxon>Neoaves</taxon>
        <taxon>Aequornithes</taxon>
        <taxon>Ciconiiformes</taxon>
        <taxon>Ciconiidae</taxon>
        <taxon>Mycteria</taxon>
    </lineage>
</organism>
<evidence type="ECO:0000256" key="2">
    <source>
        <dbReference type="SAM" id="MobiDB-lite"/>
    </source>
</evidence>
<dbReference type="Gene3D" id="1.10.287.1490">
    <property type="match status" value="1"/>
</dbReference>
<dbReference type="InterPro" id="IPR052642">
    <property type="entry name" value="CC-FHA_domain"/>
</dbReference>
<evidence type="ECO:0000313" key="4">
    <source>
        <dbReference type="Proteomes" id="UP001333110"/>
    </source>
</evidence>
<reference evidence="3 4" key="1">
    <citation type="journal article" date="2023" name="J. Hered.">
        <title>Chromosome-level genome of the wood stork (Mycteria americana) provides insight into avian chromosome evolution.</title>
        <authorList>
            <person name="Flamio R. Jr."/>
            <person name="Ramstad K.M."/>
        </authorList>
    </citation>
    <scope>NUCLEOTIDE SEQUENCE [LARGE SCALE GENOMIC DNA]</scope>
    <source>
        <strain evidence="3">JAX WOST 10</strain>
    </source>
</reference>
<dbReference type="AlphaFoldDB" id="A0AAN7MHE3"/>
<name>A0AAN7MHE3_MYCAM</name>
<evidence type="ECO:0000256" key="1">
    <source>
        <dbReference type="SAM" id="Coils"/>
    </source>
</evidence>
<dbReference type="EMBL" id="JAUNZN010000020">
    <property type="protein sequence ID" value="KAK4809713.1"/>
    <property type="molecule type" value="Genomic_DNA"/>
</dbReference>
<dbReference type="PANTHER" id="PTHR18853">
    <property type="entry name" value="FORKHEAD-ASSOCIATED DOMAIN-CONTAINING PROTEIN 1-RELATED"/>
    <property type="match status" value="1"/>
</dbReference>
<proteinExistence type="predicted"/>
<feature type="coiled-coil region" evidence="1">
    <location>
        <begin position="131"/>
        <end position="158"/>
    </location>
</feature>
<evidence type="ECO:0008006" key="5">
    <source>
        <dbReference type="Google" id="ProtNLM"/>
    </source>
</evidence>
<feature type="region of interest" description="Disordered" evidence="2">
    <location>
        <begin position="258"/>
        <end position="280"/>
    </location>
</feature>
<comment type="caution">
    <text evidence="3">The sequence shown here is derived from an EMBL/GenBank/DDBJ whole genome shotgun (WGS) entry which is preliminary data.</text>
</comment>
<dbReference type="Proteomes" id="UP001333110">
    <property type="component" value="Unassembled WGS sequence"/>
</dbReference>
<feature type="compositionally biased region" description="Polar residues" evidence="2">
    <location>
        <begin position="260"/>
        <end position="270"/>
    </location>
</feature>
<evidence type="ECO:0000313" key="3">
    <source>
        <dbReference type="EMBL" id="KAK4809713.1"/>
    </source>
</evidence>
<gene>
    <name evidence="3" type="ORF">QYF61_006543</name>
</gene>
<dbReference type="PANTHER" id="PTHR18853:SF9">
    <property type="entry name" value="COILED-COIL DOMAIN-CONTAINING PROTEIN 27"/>
    <property type="match status" value="1"/>
</dbReference>
<accession>A0AAN7MHE3</accession>
<feature type="compositionally biased region" description="Basic and acidic residues" evidence="2">
    <location>
        <begin position="10"/>
        <end position="20"/>
    </location>
</feature>
<feature type="region of interest" description="Disordered" evidence="2">
    <location>
        <begin position="1"/>
        <end position="24"/>
    </location>
</feature>
<sequence>MEGASPAKAAPEEAVGHADARGALQQEQARVAKLTELQNGERELREELQKAKDDYGMATGAISSLQRQLEIQESQLRRIKSEKEMLQKKLRERENQLQAMSTKFCSLREEQKPEEMMVTIEKENCSLRQVVTEQESKLAEQNKLISELQGTVSQLQAEVLTSRYHIHKQQRAQEAIQSQAETLQHRELQTRVALECITSRFERYRSKIIQATFSTAGSKPPQAEVTDEEVLEAMQKIINERMEFYQMLKQKGVKVPSLYSIDTSTSSPTSAKGRRKSPTR</sequence>
<keyword evidence="1" id="KW-0175">Coiled coil</keyword>
<feature type="coiled-coil region" evidence="1">
    <location>
        <begin position="34"/>
        <end position="103"/>
    </location>
</feature>